<accession>L0S079</accession>
<dbReference type="EMBL" id="HF563609">
    <property type="protein sequence ID" value="CCP25884.1"/>
    <property type="molecule type" value="Genomic_DNA"/>
</dbReference>
<keyword evidence="1" id="KW-0812">Transmembrane</keyword>
<gene>
    <name evidence="2" type="ordered locus">TEPIRE1_1162</name>
</gene>
<protein>
    <submittedName>
        <fullName evidence="2">Uncharacterized protein</fullName>
    </submittedName>
</protein>
<dbReference type="Proteomes" id="UP000010802">
    <property type="component" value="Chromosome"/>
</dbReference>
<proteinExistence type="predicted"/>
<dbReference type="KEGG" id="tep:TepRe1_1064"/>
<name>F4LSE4_TEPAE</name>
<evidence type="ECO:0000313" key="2">
    <source>
        <dbReference type="EMBL" id="CCP25884.1"/>
    </source>
</evidence>
<dbReference type="PATRIC" id="fig|1209989.3.peg.1275"/>
<sequence>MFAFLKELVFPIAVSFLKDIVSKIFSPFNDKKIIKIRMEKLIDVVSPLDLELVEYYIGELRQYEKEISLAEYKSMTVEDINRAIDKETKLYQDYILNNVSFKNRDAEALFYCLIHEDLTSRNIISYGLISIYFSIIMILLISILYKLLIHLLCSGFHVLRTWVALFIKKNNFVSNKISELCVSFRHFIDSQATEGVKLMEVENDVGTDIIKGLSYFIGIFIVIPVVLYFIADIIYNIIRLDIVLGLVLILIFFGPLIQSNKRVYNINKDMRKKEFINAQQSLLTKEHFLKNSNNKLD</sequence>
<feature type="transmembrane region" description="Helical" evidence="1">
    <location>
        <begin position="213"/>
        <end position="231"/>
    </location>
</feature>
<dbReference type="HOGENOM" id="CLU_936679_0_0_9"/>
<keyword evidence="1" id="KW-1133">Transmembrane helix</keyword>
<dbReference type="RefSeq" id="WP_013778133.1">
    <property type="nucleotide sequence ID" value="NC_015519.1"/>
</dbReference>
<feature type="transmembrane region" description="Helical" evidence="1">
    <location>
        <begin position="237"/>
        <end position="257"/>
    </location>
</feature>
<evidence type="ECO:0000256" key="1">
    <source>
        <dbReference type="SAM" id="Phobius"/>
    </source>
</evidence>
<reference evidence="3" key="1">
    <citation type="journal article" date="2013" name="Genome Announc.">
        <title>First genome sequence of a syntrophic acetate-oxidizing bacterium, Tepidanaerobacter acetatoxydans strain Re1.</title>
        <authorList>
            <person name="Manzoor S."/>
            <person name="Bongcam-Rudloff E."/>
            <person name="Schnurer A."/>
            <person name="Muller B."/>
        </authorList>
    </citation>
    <scope>NUCLEOTIDE SEQUENCE [LARGE SCALE GENOMIC DNA]</scope>
    <source>
        <strain evidence="3">Re1</strain>
    </source>
</reference>
<evidence type="ECO:0000313" key="3">
    <source>
        <dbReference type="Proteomes" id="UP000010802"/>
    </source>
</evidence>
<dbReference type="KEGG" id="tae:TepiRe1_1162"/>
<accession>F4LSE4</accession>
<dbReference type="AlphaFoldDB" id="F4LSE4"/>
<organism evidence="2 3">
    <name type="scientific">Tepidanaerobacter acetatoxydans (strain DSM 21804 / JCM 16047 / Re1)</name>
    <dbReference type="NCBI Taxonomy" id="1209989"/>
    <lineage>
        <taxon>Bacteria</taxon>
        <taxon>Bacillati</taxon>
        <taxon>Bacillota</taxon>
        <taxon>Clostridia</taxon>
        <taxon>Thermosediminibacterales</taxon>
        <taxon>Tepidanaerobacteraceae</taxon>
        <taxon>Tepidanaerobacter</taxon>
    </lineage>
</organism>
<keyword evidence="1" id="KW-0472">Membrane</keyword>
<keyword evidence="3" id="KW-1185">Reference proteome</keyword>
<feature type="transmembrane region" description="Helical" evidence="1">
    <location>
        <begin position="123"/>
        <end position="141"/>
    </location>
</feature>